<dbReference type="EMBL" id="FXAM01000001">
    <property type="protein sequence ID" value="SMF93467.1"/>
    <property type="molecule type" value="Genomic_DNA"/>
</dbReference>
<evidence type="ECO:0000259" key="6">
    <source>
        <dbReference type="Pfam" id="PF00588"/>
    </source>
</evidence>
<dbReference type="GO" id="GO:0106339">
    <property type="term" value="F:tRNA (cytidine(32)-2'-O)-methyltransferase activity"/>
    <property type="evidence" value="ECO:0007669"/>
    <property type="project" value="RHEA"/>
</dbReference>
<evidence type="ECO:0000256" key="5">
    <source>
        <dbReference type="RuleBase" id="RU362024"/>
    </source>
</evidence>
<evidence type="ECO:0000256" key="1">
    <source>
        <dbReference type="ARBA" id="ARBA00007228"/>
    </source>
</evidence>
<dbReference type="CDD" id="cd18093">
    <property type="entry name" value="SpoU-like_TrmJ"/>
    <property type="match status" value="1"/>
</dbReference>
<dbReference type="GO" id="GO:0160206">
    <property type="term" value="F:tRNA (cytidine(32)/uridine(32)-2'-O)-methyltransferase activity"/>
    <property type="evidence" value="ECO:0007669"/>
    <property type="project" value="UniProtKB-EC"/>
</dbReference>
<dbReference type="AlphaFoldDB" id="A0A1Y6CT41"/>
<gene>
    <name evidence="5" type="primary">trmJ</name>
    <name evidence="7" type="ORF">SAMN02949497_0749</name>
</gene>
<dbReference type="RefSeq" id="WP_085210069.1">
    <property type="nucleotide sequence ID" value="NZ_FXAM01000001.1"/>
</dbReference>
<reference evidence="7 8" key="1">
    <citation type="submission" date="2016-12" db="EMBL/GenBank/DDBJ databases">
        <authorList>
            <person name="Song W.-J."/>
            <person name="Kurnit D.M."/>
        </authorList>
    </citation>
    <scope>NUCLEOTIDE SEQUENCE [LARGE SCALE GENOMIC DNA]</scope>
    <source>
        <strain evidence="7 8">175</strain>
    </source>
</reference>
<evidence type="ECO:0000256" key="3">
    <source>
        <dbReference type="ARBA" id="ARBA00022679"/>
    </source>
</evidence>
<comment type="subunit">
    <text evidence="5">Homodimer.</text>
</comment>
<dbReference type="STRING" id="1760988.SAMN02949497_0749"/>
<dbReference type="GO" id="GO:0003723">
    <property type="term" value="F:RNA binding"/>
    <property type="evidence" value="ECO:0007669"/>
    <property type="project" value="InterPro"/>
</dbReference>
<dbReference type="PIRSF" id="PIRSF004808">
    <property type="entry name" value="LasT"/>
    <property type="match status" value="1"/>
</dbReference>
<keyword evidence="2 5" id="KW-0489">Methyltransferase</keyword>
<protein>
    <recommendedName>
        <fullName evidence="5">tRNA (cytidine/uridine-2'-O-)-methyltransferase TrmJ</fullName>
        <ecNumber evidence="5">2.1.1.200</ecNumber>
    </recommendedName>
    <alternativeName>
        <fullName evidence="5">tRNA (cytidine(32)/uridine(32)-2'-O)-methyltransferase</fullName>
    </alternativeName>
    <alternativeName>
        <fullName evidence="5">tRNA Cm32/Um32 methyltransferase</fullName>
    </alternativeName>
</protein>
<comment type="similarity">
    <text evidence="1">Belongs to the class IV-like SAM-binding methyltransferase superfamily. RNA methyltransferase TrmH family.</text>
</comment>
<keyword evidence="5" id="KW-0963">Cytoplasm</keyword>
<keyword evidence="4 5" id="KW-0949">S-adenosyl-L-methionine</keyword>
<dbReference type="InterPro" id="IPR029028">
    <property type="entry name" value="Alpha/beta_knot_MTases"/>
</dbReference>
<keyword evidence="8" id="KW-1185">Reference proteome</keyword>
<evidence type="ECO:0000256" key="2">
    <source>
        <dbReference type="ARBA" id="ARBA00022603"/>
    </source>
</evidence>
<organism evidence="7 8">
    <name type="scientific">Methylomagnum ishizawai</name>
    <dbReference type="NCBI Taxonomy" id="1760988"/>
    <lineage>
        <taxon>Bacteria</taxon>
        <taxon>Pseudomonadati</taxon>
        <taxon>Pseudomonadota</taxon>
        <taxon>Gammaproteobacteria</taxon>
        <taxon>Methylococcales</taxon>
        <taxon>Methylococcaceae</taxon>
        <taxon>Methylomagnum</taxon>
    </lineage>
</organism>
<proteinExistence type="inferred from homology"/>
<feature type="domain" description="tRNA/rRNA methyltransferase SpoU type" evidence="6">
    <location>
        <begin position="7"/>
        <end position="154"/>
    </location>
</feature>
<accession>A0A1Y6CT41</accession>
<dbReference type="SUPFAM" id="SSF75217">
    <property type="entry name" value="alpha/beta knot"/>
    <property type="match status" value="1"/>
</dbReference>
<evidence type="ECO:0000313" key="7">
    <source>
        <dbReference type="EMBL" id="SMF93467.1"/>
    </source>
</evidence>
<dbReference type="GO" id="GO:0005829">
    <property type="term" value="C:cytosol"/>
    <property type="evidence" value="ECO:0007669"/>
    <property type="project" value="TreeGrafter"/>
</dbReference>
<comment type="catalytic activity">
    <reaction evidence="5">
        <text>cytidine(32) in tRNA + S-adenosyl-L-methionine = 2'-O-methylcytidine(32) in tRNA + S-adenosyl-L-homocysteine + H(+)</text>
        <dbReference type="Rhea" id="RHEA:42932"/>
        <dbReference type="Rhea" id="RHEA-COMP:10288"/>
        <dbReference type="Rhea" id="RHEA-COMP:10289"/>
        <dbReference type="ChEBI" id="CHEBI:15378"/>
        <dbReference type="ChEBI" id="CHEBI:57856"/>
        <dbReference type="ChEBI" id="CHEBI:59789"/>
        <dbReference type="ChEBI" id="CHEBI:74495"/>
        <dbReference type="ChEBI" id="CHEBI:82748"/>
        <dbReference type="EC" id="2.1.1.200"/>
    </reaction>
</comment>
<evidence type="ECO:0000313" key="8">
    <source>
        <dbReference type="Proteomes" id="UP000192923"/>
    </source>
</evidence>
<dbReference type="InterPro" id="IPR001537">
    <property type="entry name" value="SpoU_MeTrfase"/>
</dbReference>
<sequence length="249" mass="27170">MKRLAHVRIVLVGTTHPGNIGAAARAMKNMGLSDLALVAPKVFPSGEATARASGADDILAGAKVCASLEEAIADRELVIGASARLRAIPWPQLDPRECAGMVAQSPVKTALLFGREHSGLDNAELERCHYLLHIPCNPGFSSLNVAAALQVVAYELFLAAQTEPQALQEPMSPLATAEQMESFYQHLDTALHEVRFLHEKKSSPSLMRRLRRIFNRVRLEQKEIHILRGILTAVQLQLKRQGSSTCGKN</sequence>
<dbReference type="Gene3D" id="1.10.8.590">
    <property type="match status" value="1"/>
</dbReference>
<dbReference type="GO" id="GO:0002128">
    <property type="term" value="P:tRNA nucleoside ribose methylation"/>
    <property type="evidence" value="ECO:0007669"/>
    <property type="project" value="TreeGrafter"/>
</dbReference>
<dbReference type="OrthoDB" id="9806346at2"/>
<dbReference type="Proteomes" id="UP000192923">
    <property type="component" value="Unassembled WGS sequence"/>
</dbReference>
<dbReference type="FunFam" id="3.40.1280.10:FF:000006">
    <property type="entry name" value="Uncharacterized tRNA/rRNA methyltransferase HI_0380"/>
    <property type="match status" value="1"/>
</dbReference>
<comment type="subcellular location">
    <subcellularLocation>
        <location evidence="5">Cytoplasm</location>
    </subcellularLocation>
</comment>
<comment type="function">
    <text evidence="5">Catalyzes the formation of 2'O-methylated cytidine (Cm32) or 2'O-methylated uridine (Um32) at position 32 in tRNA.</text>
</comment>
<dbReference type="PANTHER" id="PTHR42786">
    <property type="entry name" value="TRNA/RRNA METHYLTRANSFERASE"/>
    <property type="match status" value="1"/>
</dbReference>
<dbReference type="Gene3D" id="3.40.1280.10">
    <property type="match status" value="1"/>
</dbReference>
<evidence type="ECO:0000256" key="4">
    <source>
        <dbReference type="ARBA" id="ARBA00022691"/>
    </source>
</evidence>
<dbReference type="PANTHER" id="PTHR42786:SF2">
    <property type="entry name" value="TRNA (CYTIDINE_URIDINE-2'-O-)-METHYLTRANSFERASE TRMJ"/>
    <property type="match status" value="1"/>
</dbReference>
<dbReference type="InterPro" id="IPR004384">
    <property type="entry name" value="RNA_MeTrfase_TrmJ/LasT"/>
</dbReference>
<dbReference type="EC" id="2.1.1.200" evidence="5"/>
<keyword evidence="3 7" id="KW-0808">Transferase</keyword>
<comment type="catalytic activity">
    <reaction evidence="5">
        <text>uridine(32) in tRNA + S-adenosyl-L-methionine = 2'-O-methyluridine(32) in tRNA + S-adenosyl-L-homocysteine + H(+)</text>
        <dbReference type="Rhea" id="RHEA:42936"/>
        <dbReference type="Rhea" id="RHEA-COMP:10107"/>
        <dbReference type="Rhea" id="RHEA-COMP:10290"/>
        <dbReference type="ChEBI" id="CHEBI:15378"/>
        <dbReference type="ChEBI" id="CHEBI:57856"/>
        <dbReference type="ChEBI" id="CHEBI:59789"/>
        <dbReference type="ChEBI" id="CHEBI:65315"/>
        <dbReference type="ChEBI" id="CHEBI:74478"/>
        <dbReference type="EC" id="2.1.1.200"/>
    </reaction>
</comment>
<dbReference type="InterPro" id="IPR029026">
    <property type="entry name" value="tRNA_m1G_MTases_N"/>
</dbReference>
<keyword evidence="5" id="KW-0819">tRNA processing</keyword>
<dbReference type="NCBIfam" id="TIGR00050">
    <property type="entry name" value="rRNA_methyl_1"/>
    <property type="match status" value="1"/>
</dbReference>
<name>A0A1Y6CT41_9GAMM</name>
<dbReference type="Pfam" id="PF00588">
    <property type="entry name" value="SpoU_methylase"/>
    <property type="match status" value="1"/>
</dbReference>